<dbReference type="InterPro" id="IPR038256">
    <property type="entry name" value="Pol_alpha_znc_sf"/>
</dbReference>
<dbReference type="PANTHER" id="PTHR45861:SF1">
    <property type="entry name" value="DNA POLYMERASE ALPHA CATALYTIC SUBUNIT"/>
    <property type="match status" value="1"/>
</dbReference>
<dbReference type="PANTHER" id="PTHR45861">
    <property type="entry name" value="DNA POLYMERASE ALPHA CATALYTIC SUBUNIT"/>
    <property type="match status" value="1"/>
</dbReference>
<evidence type="ECO:0000313" key="19">
    <source>
        <dbReference type="EMBL" id="KAJ3503594.1"/>
    </source>
</evidence>
<dbReference type="Pfam" id="PF03104">
    <property type="entry name" value="DNA_pol_B_exo1"/>
    <property type="match status" value="1"/>
</dbReference>
<dbReference type="InterPro" id="IPR042087">
    <property type="entry name" value="DNA_pol_B_thumb"/>
</dbReference>
<dbReference type="CDD" id="cd05776">
    <property type="entry name" value="DNA_polB_alpha_exo"/>
    <property type="match status" value="1"/>
</dbReference>
<dbReference type="GO" id="GO:0003682">
    <property type="term" value="F:chromatin binding"/>
    <property type="evidence" value="ECO:0007669"/>
    <property type="project" value="TreeGrafter"/>
</dbReference>
<evidence type="ECO:0000259" key="18">
    <source>
        <dbReference type="Pfam" id="PF12254"/>
    </source>
</evidence>
<sequence>MADRSRREKKSKLDRLAEYKRARQGEKRVLKEEDEKLYDEVTEDQYRSIVKGRLERDDFVVDDGAHGYVDNGMDDWIGGEEEGEESDVEEDRKKATRKKSKAEPVKAKAKARPPPETAPSIGAYRPVVSAEQEEDFMSSILGNMDKIVSNPFPSKTSRKRKPSPPSDSEPESPPKRADPKSYRRKPSYGDLSSDGPAEESHFPSSDDAFTSPNKRARVDENGMTPATERLKNLDVDSSSDDFDASFDDIDMDAYMDMDMDIDVKSVVKKEEVEVPISRKPIAKPAQLKKKEEPDARPAWLSVYDSLAVETEDTLGPLANTSNSTTSASISALEPDGSLRFFWLDYLELDGKLYFIGKLKDKTTGTWVSCCVTVDGIQRNLFVLPREKRVEMDEEGNVHETDIIPSAEDVHDDFDMIRKQLKIKSWRGKFVKRKYAFGEKDIPRGESQWMKVVYGFNDPVVPATACSQNIAQIMGTNTSAFEHLVLKRKIMGPCWIQIKNPKVDNAGISWCKLEATVSSPKDFNPFPETDPNAPKDIPPLNIMSLSVRTVVNHQDNKREVIISNRVSVNIDDSTPPEQLKCTAHTFVRPLDQFPPNFERQAKVNAKGSITPTKNERMLLSSLLMTIYKSDPDIIVGHEFLGVSLDVLLHRMRDLKADHWSRLGRFRRSKWPNIGKQGSNLRFLNGRLLCDLASDSAKSMISSTTWSLTEMCKTHLGFEREDHDPDDTASKMDSGVSSPETMLEFVRHCELDAHLQMAIASKVQILPLTRQLTNLAGNSWNKTLNGGRAERNEYILLHEFHRLKYICPDKTYGKKAVVKEEPEEDGVEGGPSKKTKGKRDKYKGGLVFEPKRGLWDKYILVMDFNSLYPSIIQEYNIDFTTVEAVEQDENGGEERQAEPPSSDVEQGVLPRLIATLVSRRRQVKSLMKGRISDAQRLQYDIKQQALKLTANSMYGCLGFEYSRFYARPLAALTTFKGREILTHTRELAESLNLDVVYGDTDSVFVNSGEIDFDKALKISATFKKAVNDRYKLLEIDLDGVFQRLLLLQKKKYAAIKVEDGTRTSIEVKGLDMKRREYCALSKQVSQYVLDRILSGEPTEIVVENIHEYLINVGQNVRSGAVKIEEFIIFKRLGKNPEDYPDAKNQPHVQVALRMKQRGGSARSGDVIPYIFCLSEGEESTKTGQADRAKHPDELRKADPPITIDYTHYLSQQILPPIERLCDPIEGTDRARLAECLGLDPMRYRSSVAGDERVFHGLDSQMSDSERFRECAPFLVRCRHCQGQLSFLPLDDLSANLLLPTGPTCPACSKTITSGSLQAQLEVQIRDYIAKYYEGWTYSDSQLYNQLRYFMSLFDAEKALNATRTKDQHAHVNAILLKNQALLHSLTNCVEKYLENCGRRWIDLRSIFSQLKV</sequence>
<evidence type="ECO:0000256" key="11">
    <source>
        <dbReference type="ARBA" id="ARBA00023242"/>
    </source>
</evidence>
<evidence type="ECO:0000256" key="13">
    <source>
        <dbReference type="SAM" id="Coils"/>
    </source>
</evidence>
<evidence type="ECO:0000259" key="17">
    <source>
        <dbReference type="Pfam" id="PF08996"/>
    </source>
</evidence>
<feature type="domain" description="DNA-directed DNA polymerase family B multifunctional" evidence="15">
    <location>
        <begin position="777"/>
        <end position="1222"/>
    </location>
</feature>
<keyword evidence="20" id="KW-1185">Reference proteome</keyword>
<dbReference type="Gene3D" id="2.40.50.730">
    <property type="match status" value="1"/>
</dbReference>
<evidence type="ECO:0000259" key="15">
    <source>
        <dbReference type="Pfam" id="PF00136"/>
    </source>
</evidence>
<keyword evidence="4 12" id="KW-0548">Nucleotidyltransferase</keyword>
<feature type="domain" description="DNA-directed DNA polymerase family B exonuclease" evidence="16">
    <location>
        <begin position="472"/>
        <end position="709"/>
    </location>
</feature>
<keyword evidence="9 12" id="KW-0239">DNA-directed DNA polymerase</keyword>
<dbReference type="CDD" id="cd05532">
    <property type="entry name" value="POLBc_alpha"/>
    <property type="match status" value="1"/>
</dbReference>
<feature type="domain" description="DNA polymerase alpha catalytic subunit N-terminal" evidence="18">
    <location>
        <begin position="16"/>
        <end position="76"/>
    </location>
</feature>
<dbReference type="GO" id="GO:0000166">
    <property type="term" value="F:nucleotide binding"/>
    <property type="evidence" value="ECO:0007669"/>
    <property type="project" value="InterPro"/>
</dbReference>
<comment type="catalytic activity">
    <reaction evidence="12">
        <text>DNA(n) + a 2'-deoxyribonucleoside 5'-triphosphate = DNA(n+1) + diphosphate</text>
        <dbReference type="Rhea" id="RHEA:22508"/>
        <dbReference type="Rhea" id="RHEA-COMP:17339"/>
        <dbReference type="Rhea" id="RHEA-COMP:17340"/>
        <dbReference type="ChEBI" id="CHEBI:33019"/>
        <dbReference type="ChEBI" id="CHEBI:61560"/>
        <dbReference type="ChEBI" id="CHEBI:173112"/>
        <dbReference type="EC" id="2.7.7.7"/>
    </reaction>
</comment>
<dbReference type="GO" id="GO:0005658">
    <property type="term" value="C:alpha DNA polymerase:primase complex"/>
    <property type="evidence" value="ECO:0007669"/>
    <property type="project" value="UniProtKB-ARBA"/>
</dbReference>
<keyword evidence="10 12" id="KW-0238">DNA-binding</keyword>
<evidence type="ECO:0000256" key="10">
    <source>
        <dbReference type="ARBA" id="ARBA00023125"/>
    </source>
</evidence>
<feature type="coiled-coil region" evidence="13">
    <location>
        <begin position="2"/>
        <end position="36"/>
    </location>
</feature>
<keyword evidence="6" id="KW-0479">Metal-binding</keyword>
<dbReference type="EMBL" id="JANKHO010001120">
    <property type="protein sequence ID" value="KAJ3503594.1"/>
    <property type="molecule type" value="Genomic_DNA"/>
</dbReference>
<evidence type="ECO:0000313" key="20">
    <source>
        <dbReference type="Proteomes" id="UP001148786"/>
    </source>
</evidence>
<reference evidence="19" key="1">
    <citation type="submission" date="2022-07" db="EMBL/GenBank/DDBJ databases">
        <title>Genome Sequence of Agrocybe chaxingu.</title>
        <authorList>
            <person name="Buettner E."/>
        </authorList>
    </citation>
    <scope>NUCLEOTIDE SEQUENCE</scope>
    <source>
        <strain evidence="19">MP-N11</strain>
    </source>
</reference>
<keyword evidence="8" id="KW-0862">Zinc</keyword>
<keyword evidence="7" id="KW-0863">Zinc-finger</keyword>
<feature type="region of interest" description="Disordered" evidence="14">
    <location>
        <begin position="815"/>
        <end position="838"/>
    </location>
</feature>
<dbReference type="InterPro" id="IPR024647">
    <property type="entry name" value="DNA_pol_a_cat_su_N"/>
</dbReference>
<feature type="compositionally biased region" description="Basic and acidic residues" evidence="14">
    <location>
        <begin position="172"/>
        <end position="181"/>
    </location>
</feature>
<evidence type="ECO:0000256" key="7">
    <source>
        <dbReference type="ARBA" id="ARBA00022771"/>
    </source>
</evidence>
<dbReference type="GO" id="GO:0003887">
    <property type="term" value="F:DNA-directed DNA polymerase activity"/>
    <property type="evidence" value="ECO:0007669"/>
    <property type="project" value="UniProtKB-KW"/>
</dbReference>
<dbReference type="InterPro" id="IPR043502">
    <property type="entry name" value="DNA/RNA_pol_sf"/>
</dbReference>
<dbReference type="Gene3D" id="6.10.10.100">
    <property type="match status" value="1"/>
</dbReference>
<dbReference type="Gene3D" id="3.30.420.10">
    <property type="entry name" value="Ribonuclease H-like superfamily/Ribonuclease H"/>
    <property type="match status" value="1"/>
</dbReference>
<dbReference type="Gene3D" id="3.30.70.2820">
    <property type="match status" value="1"/>
</dbReference>
<keyword evidence="5 12" id="KW-0235">DNA replication</keyword>
<feature type="region of interest" description="Disordered" evidence="14">
    <location>
        <begin position="63"/>
        <end position="241"/>
    </location>
</feature>
<dbReference type="SMART" id="SM00486">
    <property type="entry name" value="POLBc"/>
    <property type="match status" value="1"/>
</dbReference>
<evidence type="ECO:0000259" key="16">
    <source>
        <dbReference type="Pfam" id="PF03104"/>
    </source>
</evidence>
<comment type="similarity">
    <text evidence="2 12">Belongs to the DNA polymerase type-B family.</text>
</comment>
<feature type="domain" description="Zinc finger DNA-directed DNA polymerase family B alpha" evidence="17">
    <location>
        <begin position="1257"/>
        <end position="1337"/>
    </location>
</feature>
<keyword evidence="3 12" id="KW-0808">Transferase</keyword>
<dbReference type="Gene3D" id="1.10.287.690">
    <property type="entry name" value="Helix hairpin bin"/>
    <property type="match status" value="1"/>
</dbReference>
<dbReference type="GO" id="GO:0006273">
    <property type="term" value="P:lagging strand elongation"/>
    <property type="evidence" value="ECO:0007669"/>
    <property type="project" value="TreeGrafter"/>
</dbReference>
<dbReference type="GO" id="GO:0003697">
    <property type="term" value="F:single-stranded DNA binding"/>
    <property type="evidence" value="ECO:0007669"/>
    <property type="project" value="TreeGrafter"/>
</dbReference>
<dbReference type="PRINTS" id="PR00106">
    <property type="entry name" value="DNAPOLB"/>
</dbReference>
<dbReference type="Gene3D" id="3.90.1600.10">
    <property type="entry name" value="Palm domain of DNA polymerase"/>
    <property type="match status" value="1"/>
</dbReference>
<evidence type="ECO:0000256" key="8">
    <source>
        <dbReference type="ARBA" id="ARBA00022833"/>
    </source>
</evidence>
<dbReference type="InterPro" id="IPR006133">
    <property type="entry name" value="DNA-dir_DNA_pol_B_exonuc"/>
</dbReference>
<dbReference type="NCBIfam" id="TIGR00592">
    <property type="entry name" value="pol2"/>
    <property type="match status" value="1"/>
</dbReference>
<comment type="caution">
    <text evidence="19">The sequence shown here is derived from an EMBL/GenBank/DDBJ whole genome shotgun (WGS) entry which is preliminary data.</text>
</comment>
<dbReference type="GO" id="GO:0033554">
    <property type="term" value="P:cellular response to stress"/>
    <property type="evidence" value="ECO:0007669"/>
    <property type="project" value="UniProtKB-ARBA"/>
</dbReference>
<dbReference type="Gene3D" id="1.10.3200.20">
    <property type="entry name" value="DNA Polymerase alpha, zinc finger"/>
    <property type="match status" value="2"/>
</dbReference>
<dbReference type="InterPro" id="IPR023211">
    <property type="entry name" value="DNA_pol_palm_dom_sf"/>
</dbReference>
<proteinExistence type="inferred from homology"/>
<comment type="subcellular location">
    <subcellularLocation>
        <location evidence="1">Nucleus</location>
    </subcellularLocation>
</comment>
<dbReference type="EC" id="2.7.7.7" evidence="12"/>
<dbReference type="InterPro" id="IPR006134">
    <property type="entry name" value="DNA-dir_DNA_pol_B_multi_dom"/>
</dbReference>
<dbReference type="InterPro" id="IPR012337">
    <property type="entry name" value="RNaseH-like_sf"/>
</dbReference>
<dbReference type="InterPro" id="IPR045846">
    <property type="entry name" value="POLBc_alpha"/>
</dbReference>
<dbReference type="Pfam" id="PF00136">
    <property type="entry name" value="DNA_pol_B"/>
    <property type="match status" value="1"/>
</dbReference>
<evidence type="ECO:0000256" key="2">
    <source>
        <dbReference type="ARBA" id="ARBA00005755"/>
    </source>
</evidence>
<dbReference type="FunFam" id="1.10.132.60:FF:000004">
    <property type="entry name" value="DNA polymerase"/>
    <property type="match status" value="1"/>
</dbReference>
<dbReference type="Pfam" id="PF12254">
    <property type="entry name" value="DNA_pol_alpha_N"/>
    <property type="match status" value="1"/>
</dbReference>
<evidence type="ECO:0000256" key="6">
    <source>
        <dbReference type="ARBA" id="ARBA00022723"/>
    </source>
</evidence>
<protein>
    <recommendedName>
        <fullName evidence="12">DNA polymerase</fullName>
        <ecNumber evidence="12">2.7.7.7</ecNumber>
    </recommendedName>
</protein>
<dbReference type="Proteomes" id="UP001148786">
    <property type="component" value="Unassembled WGS sequence"/>
</dbReference>
<evidence type="ECO:0000256" key="12">
    <source>
        <dbReference type="RuleBase" id="RU000442"/>
    </source>
</evidence>
<evidence type="ECO:0000256" key="3">
    <source>
        <dbReference type="ARBA" id="ARBA00022679"/>
    </source>
</evidence>
<accession>A0A9W8MUK0</accession>
<evidence type="ECO:0000256" key="1">
    <source>
        <dbReference type="ARBA" id="ARBA00004123"/>
    </source>
</evidence>
<gene>
    <name evidence="19" type="ORF">NLJ89_g8361</name>
</gene>
<dbReference type="SUPFAM" id="SSF53098">
    <property type="entry name" value="Ribonuclease H-like"/>
    <property type="match status" value="1"/>
</dbReference>
<dbReference type="GO" id="GO:0008270">
    <property type="term" value="F:zinc ion binding"/>
    <property type="evidence" value="ECO:0007669"/>
    <property type="project" value="UniProtKB-KW"/>
</dbReference>
<dbReference type="InterPro" id="IPR036397">
    <property type="entry name" value="RNaseH_sf"/>
</dbReference>
<dbReference type="GO" id="GO:1902975">
    <property type="term" value="P:mitotic DNA replication initiation"/>
    <property type="evidence" value="ECO:0007669"/>
    <property type="project" value="InterPro"/>
</dbReference>
<dbReference type="InterPro" id="IPR015088">
    <property type="entry name" value="Znf_DNA-dir_DNA_pol_B_alpha"/>
</dbReference>
<dbReference type="GO" id="GO:0006272">
    <property type="term" value="P:leading strand elongation"/>
    <property type="evidence" value="ECO:0007669"/>
    <property type="project" value="TreeGrafter"/>
</dbReference>
<dbReference type="Pfam" id="PF08996">
    <property type="entry name" value="zf-DNA_Pol"/>
    <property type="match status" value="1"/>
</dbReference>
<dbReference type="OrthoDB" id="6755010at2759"/>
<dbReference type="InterPro" id="IPR017964">
    <property type="entry name" value="DNA-dir_DNA_pol_B_CS"/>
</dbReference>
<dbReference type="InterPro" id="IPR006172">
    <property type="entry name" value="DNA-dir_DNA_pol_B"/>
</dbReference>
<dbReference type="FunFam" id="1.10.287.690:FF:000003">
    <property type="entry name" value="DNA polymerase"/>
    <property type="match status" value="1"/>
</dbReference>
<dbReference type="SUPFAM" id="SSF56672">
    <property type="entry name" value="DNA/RNA polymerases"/>
    <property type="match status" value="1"/>
</dbReference>
<organism evidence="19 20">
    <name type="scientific">Agrocybe chaxingu</name>
    <dbReference type="NCBI Taxonomy" id="84603"/>
    <lineage>
        <taxon>Eukaryota</taxon>
        <taxon>Fungi</taxon>
        <taxon>Dikarya</taxon>
        <taxon>Basidiomycota</taxon>
        <taxon>Agaricomycotina</taxon>
        <taxon>Agaricomycetes</taxon>
        <taxon>Agaricomycetidae</taxon>
        <taxon>Agaricales</taxon>
        <taxon>Agaricineae</taxon>
        <taxon>Strophariaceae</taxon>
        <taxon>Agrocybe</taxon>
    </lineage>
</organism>
<evidence type="ECO:0000256" key="9">
    <source>
        <dbReference type="ARBA" id="ARBA00022932"/>
    </source>
</evidence>
<evidence type="ECO:0000256" key="14">
    <source>
        <dbReference type="SAM" id="MobiDB-lite"/>
    </source>
</evidence>
<keyword evidence="13" id="KW-0175">Coiled coil</keyword>
<dbReference type="PROSITE" id="PS00116">
    <property type="entry name" value="DNA_POLYMERASE_B"/>
    <property type="match status" value="1"/>
</dbReference>
<keyword evidence="11" id="KW-0539">Nucleus</keyword>
<evidence type="ECO:0000256" key="5">
    <source>
        <dbReference type="ARBA" id="ARBA00022705"/>
    </source>
</evidence>
<name>A0A9W8MUK0_9AGAR</name>
<evidence type="ECO:0000256" key="4">
    <source>
        <dbReference type="ARBA" id="ARBA00022695"/>
    </source>
</evidence>
<feature type="compositionally biased region" description="Acidic residues" evidence="14">
    <location>
        <begin position="77"/>
        <end position="89"/>
    </location>
</feature>
<dbReference type="GO" id="GO:0003688">
    <property type="term" value="F:DNA replication origin binding"/>
    <property type="evidence" value="ECO:0007669"/>
    <property type="project" value="TreeGrafter"/>
</dbReference>
<dbReference type="Gene3D" id="1.10.132.60">
    <property type="entry name" value="DNA polymerase family B, C-terminal domain"/>
    <property type="match status" value="1"/>
</dbReference>